<dbReference type="RefSeq" id="XP_013172411.1">
    <property type="nucleotide sequence ID" value="XM_013316957.1"/>
</dbReference>
<feature type="domain" description="C3H1-type" evidence="5">
    <location>
        <begin position="328"/>
        <end position="355"/>
    </location>
</feature>
<evidence type="ECO:0000256" key="4">
    <source>
        <dbReference type="PROSITE-ProRule" id="PRU00723"/>
    </source>
</evidence>
<dbReference type="SMART" id="SM00356">
    <property type="entry name" value="ZnF_C3H1"/>
    <property type="match status" value="4"/>
</dbReference>
<evidence type="ECO:0000256" key="2">
    <source>
        <dbReference type="ARBA" id="ARBA00022771"/>
    </source>
</evidence>
<proteinExistence type="predicted"/>
<keyword evidence="1 4" id="KW-0479">Metal-binding</keyword>
<keyword evidence="2 4" id="KW-0863">Zinc-finger</keyword>
<keyword evidence="3 4" id="KW-0862">Zinc</keyword>
<evidence type="ECO:0000256" key="3">
    <source>
        <dbReference type="ARBA" id="ARBA00022833"/>
    </source>
</evidence>
<dbReference type="SUPFAM" id="SSF90229">
    <property type="entry name" value="CCCH zinc finger"/>
    <property type="match status" value="1"/>
</dbReference>
<accession>A0AAJ6ZH99</accession>
<evidence type="ECO:0000259" key="5">
    <source>
        <dbReference type="PROSITE" id="PS50103"/>
    </source>
</evidence>
<dbReference type="Proteomes" id="UP000694872">
    <property type="component" value="Unplaced"/>
</dbReference>
<dbReference type="PANTHER" id="PTHR46156:SF1">
    <property type="entry name" value="ZINC FINGER CCCH DOMAIN-CONTAINING PROTEIN 3"/>
    <property type="match status" value="1"/>
</dbReference>
<dbReference type="Gene3D" id="4.10.1000.10">
    <property type="entry name" value="Zinc finger, CCCH-type"/>
    <property type="match status" value="2"/>
</dbReference>
<dbReference type="InterPro" id="IPR000571">
    <property type="entry name" value="Znf_CCCH"/>
</dbReference>
<feature type="zinc finger region" description="C3H1-type" evidence="4">
    <location>
        <begin position="328"/>
        <end position="355"/>
    </location>
</feature>
<evidence type="ECO:0000256" key="1">
    <source>
        <dbReference type="ARBA" id="ARBA00022723"/>
    </source>
</evidence>
<feature type="domain" description="C3H1-type" evidence="5">
    <location>
        <begin position="245"/>
        <end position="275"/>
    </location>
</feature>
<feature type="zinc finger region" description="C3H1-type" evidence="4">
    <location>
        <begin position="245"/>
        <end position="275"/>
    </location>
</feature>
<sequence length="448" mass="52138">MERNLKKVYINPNFNQRILVNAMQNNMLVNPYFSQVDLRSNFDQTLNSTKRRIFVNPNFIRPNNFANNFEPAPSLYYEPPLFIQNDIENSTNFNEQIAPLQNIKENPETKYSPAITKSRYTLVRKNDKCTANVETIKRTTTVKISKYKTMQLSLIKNKIIEQQPKKPEIKLQTPYRNQSLSKYNYLIKNTYQNSSVNRTYTISKQTPIIRKSIEVKTSIKVPKAKKTLFSPNLSVNRKTIARRFKKNNIPCPLFTKYGKCLRNIQGNCEFLHDKKHVSICRKFLKGICHDPNCPLSHELSAKKMPTCYFYLNGNCNKINCPYLHVKLNNKTKLCNDFLKGYCENGDKCIYRHVNKEVKSAIKQNMNRQRHFTCSSPIAVPKKVKVKPVPKKPAETKKSVSETECDQDKEDVNCRYFKTDTQEDEQNQTCDVIKPSRCKLGALPSFIKL</sequence>
<feature type="zinc finger region" description="C3H1-type" evidence="4">
    <location>
        <begin position="279"/>
        <end position="300"/>
    </location>
</feature>
<dbReference type="CTD" id="23144"/>
<dbReference type="GO" id="GO:0008270">
    <property type="term" value="F:zinc ion binding"/>
    <property type="evidence" value="ECO:0007669"/>
    <property type="project" value="UniProtKB-KW"/>
</dbReference>
<protein>
    <submittedName>
        <fullName evidence="6">Zinc finger CCCH domain-containing protein 3</fullName>
    </submittedName>
</protein>
<reference evidence="6" key="1">
    <citation type="submission" date="2025-08" db="UniProtKB">
        <authorList>
            <consortium name="RefSeq"/>
        </authorList>
    </citation>
    <scope>IDENTIFICATION</scope>
</reference>
<feature type="domain" description="C3H1-type" evidence="5">
    <location>
        <begin position="279"/>
        <end position="300"/>
    </location>
</feature>
<organism evidence="6">
    <name type="scientific">Papilio xuthus</name>
    <name type="common">Asian swallowtail butterfly</name>
    <dbReference type="NCBI Taxonomy" id="66420"/>
    <lineage>
        <taxon>Eukaryota</taxon>
        <taxon>Metazoa</taxon>
        <taxon>Ecdysozoa</taxon>
        <taxon>Arthropoda</taxon>
        <taxon>Hexapoda</taxon>
        <taxon>Insecta</taxon>
        <taxon>Pterygota</taxon>
        <taxon>Neoptera</taxon>
        <taxon>Endopterygota</taxon>
        <taxon>Lepidoptera</taxon>
        <taxon>Glossata</taxon>
        <taxon>Ditrysia</taxon>
        <taxon>Papilionoidea</taxon>
        <taxon>Papilionidae</taxon>
        <taxon>Papilioninae</taxon>
        <taxon>Papilio</taxon>
    </lineage>
</organism>
<dbReference type="GeneID" id="106121333"/>
<feature type="zinc finger region" description="C3H1-type" evidence="4">
    <location>
        <begin position="301"/>
        <end position="327"/>
    </location>
</feature>
<gene>
    <name evidence="6" type="primary">LOC106121333</name>
</gene>
<name>A0AAJ6ZH99_PAPXU</name>
<dbReference type="AlphaFoldDB" id="A0AAJ6ZH99"/>
<feature type="domain" description="C3H1-type" evidence="5">
    <location>
        <begin position="301"/>
        <end position="327"/>
    </location>
</feature>
<dbReference type="GO" id="GO:0005634">
    <property type="term" value="C:nucleus"/>
    <property type="evidence" value="ECO:0007669"/>
    <property type="project" value="TreeGrafter"/>
</dbReference>
<dbReference type="PROSITE" id="PS50103">
    <property type="entry name" value="ZF_C3H1"/>
    <property type="match status" value="4"/>
</dbReference>
<dbReference type="InterPro" id="IPR036855">
    <property type="entry name" value="Znf_CCCH_sf"/>
</dbReference>
<dbReference type="PANTHER" id="PTHR46156">
    <property type="entry name" value="CCCH ZINGC FINGER"/>
    <property type="match status" value="1"/>
</dbReference>
<evidence type="ECO:0000313" key="6">
    <source>
        <dbReference type="RefSeq" id="XP_013172411.1"/>
    </source>
</evidence>
<dbReference type="KEGG" id="pxu:106121333"/>